<evidence type="ECO:0000313" key="1">
    <source>
        <dbReference type="EMBL" id="MDD0839782.1"/>
    </source>
</evidence>
<name>A0ABT5N3X7_9BURK</name>
<protein>
    <submittedName>
        <fullName evidence="1">Uncharacterized protein</fullName>
    </submittedName>
</protein>
<proteinExistence type="predicted"/>
<dbReference type="Proteomes" id="UP001528673">
    <property type="component" value="Unassembled WGS sequence"/>
</dbReference>
<keyword evidence="2" id="KW-1185">Reference proteome</keyword>
<sequence length="70" mass="7785">MNPHRSMMLPRGSDLFFLSLGSALKDKKSSIHELFRPLIDACHVLGNLEAWAVGGCSGQIDRLKHGVRLR</sequence>
<dbReference type="EMBL" id="JAQSIP010000006">
    <property type="protein sequence ID" value="MDD0839782.1"/>
    <property type="molecule type" value="Genomic_DNA"/>
</dbReference>
<dbReference type="RefSeq" id="WP_273952295.1">
    <property type="nucleotide sequence ID" value="NZ_JAQSIP010000006.1"/>
</dbReference>
<reference evidence="1 2" key="1">
    <citation type="submission" date="2023-02" db="EMBL/GenBank/DDBJ databases">
        <title>Bacterial whole genomic sequence of Curvibacter sp. HBC61.</title>
        <authorList>
            <person name="Le V."/>
            <person name="Ko S.-R."/>
            <person name="Ahn C.-Y."/>
            <person name="Oh H.-M."/>
        </authorList>
    </citation>
    <scope>NUCLEOTIDE SEQUENCE [LARGE SCALE GENOMIC DNA]</scope>
    <source>
        <strain evidence="1 2">HBC61</strain>
    </source>
</reference>
<evidence type="ECO:0000313" key="2">
    <source>
        <dbReference type="Proteomes" id="UP001528673"/>
    </source>
</evidence>
<organism evidence="1 2">
    <name type="scientific">Curvibacter cyanobacteriorum</name>
    <dbReference type="NCBI Taxonomy" id="3026422"/>
    <lineage>
        <taxon>Bacteria</taxon>
        <taxon>Pseudomonadati</taxon>
        <taxon>Pseudomonadota</taxon>
        <taxon>Betaproteobacteria</taxon>
        <taxon>Burkholderiales</taxon>
        <taxon>Comamonadaceae</taxon>
        <taxon>Curvibacter</taxon>
    </lineage>
</organism>
<accession>A0ABT5N3X7</accession>
<comment type="caution">
    <text evidence="1">The sequence shown here is derived from an EMBL/GenBank/DDBJ whole genome shotgun (WGS) entry which is preliminary data.</text>
</comment>
<gene>
    <name evidence="1" type="ORF">PSQ40_14450</name>
</gene>